<dbReference type="Proteomes" id="UP000078200">
    <property type="component" value="Unassembled WGS sequence"/>
</dbReference>
<reference evidence="1" key="1">
    <citation type="submission" date="2020-05" db="UniProtKB">
        <authorList>
            <consortium name="EnsemblMetazoa"/>
        </authorList>
    </citation>
    <scope>IDENTIFICATION</scope>
    <source>
        <strain evidence="1">TTRI</strain>
    </source>
</reference>
<protein>
    <submittedName>
        <fullName evidence="1">Uncharacterized protein</fullName>
    </submittedName>
</protein>
<evidence type="ECO:0000313" key="1">
    <source>
        <dbReference type="EnsemblMetazoa" id="GAUT046250-PA"/>
    </source>
</evidence>
<organism evidence="1 2">
    <name type="scientific">Glossina austeni</name>
    <name type="common">Savannah tsetse fly</name>
    <dbReference type="NCBI Taxonomy" id="7395"/>
    <lineage>
        <taxon>Eukaryota</taxon>
        <taxon>Metazoa</taxon>
        <taxon>Ecdysozoa</taxon>
        <taxon>Arthropoda</taxon>
        <taxon>Hexapoda</taxon>
        <taxon>Insecta</taxon>
        <taxon>Pterygota</taxon>
        <taxon>Neoptera</taxon>
        <taxon>Endopterygota</taxon>
        <taxon>Diptera</taxon>
        <taxon>Brachycera</taxon>
        <taxon>Muscomorpha</taxon>
        <taxon>Hippoboscoidea</taxon>
        <taxon>Glossinidae</taxon>
        <taxon>Glossina</taxon>
    </lineage>
</organism>
<dbReference type="STRING" id="7395.A0A1A9VSS7"/>
<keyword evidence="2" id="KW-1185">Reference proteome</keyword>
<accession>A0A1A9VSS7</accession>
<dbReference type="AlphaFoldDB" id="A0A1A9VSS7"/>
<name>A0A1A9VSS7_GLOAU</name>
<dbReference type="EnsemblMetazoa" id="GAUT046250-RA">
    <property type="protein sequence ID" value="GAUT046250-PA"/>
    <property type="gene ID" value="GAUT046250"/>
</dbReference>
<evidence type="ECO:0000313" key="2">
    <source>
        <dbReference type="Proteomes" id="UP000078200"/>
    </source>
</evidence>
<proteinExistence type="predicted"/>
<dbReference type="VEuPathDB" id="VectorBase:GAUT046250"/>
<sequence>MGSGSFSYGSSAFKISATISTLPSSSCLTFGKLKRGSNSLAASLFKMRTEDLFNNFGLMLLLVVSTTSTGSEFMLTNSVSSTSSDATKRCTSSMNKSSSFSILLRKLAVASSSIASTLVRTGVGGTGTAAGSEFKIFLGTALNEAFDSWGVRSKFLSVDAVGLLKGAVERLLRFKDHISRKNLVIGGSRQRLQESNAPRRNGFFNAVPEKILNANPPAFAGPDDDALLNFLKKIENDGELFIKDVQRLVVSEMVNTNSYPIQQPQL</sequence>